<dbReference type="KEGG" id="cpas:Clopa_2727"/>
<evidence type="ECO:0000256" key="2">
    <source>
        <dbReference type="ARBA" id="ARBA00006448"/>
    </source>
</evidence>
<evidence type="ECO:0000259" key="9">
    <source>
        <dbReference type="Pfam" id="PF20730"/>
    </source>
</evidence>
<dbReference type="InterPro" id="IPR007353">
    <property type="entry name" value="DUF421"/>
</dbReference>
<dbReference type="Gene3D" id="3.30.240.20">
    <property type="entry name" value="bsu07140 like domains"/>
    <property type="match status" value="2"/>
</dbReference>
<feature type="transmembrane region" description="Helical" evidence="7">
    <location>
        <begin position="33"/>
        <end position="53"/>
    </location>
</feature>
<dbReference type="GO" id="GO:0005886">
    <property type="term" value="C:plasma membrane"/>
    <property type="evidence" value="ECO:0007669"/>
    <property type="project" value="UniProtKB-SubCell"/>
</dbReference>
<comment type="subcellular location">
    <subcellularLocation>
        <location evidence="1">Cell membrane</location>
        <topology evidence="1">Multi-pass membrane protein</topology>
    </subcellularLocation>
</comment>
<dbReference type="eggNOG" id="COG2323">
    <property type="taxonomic scope" value="Bacteria"/>
</dbReference>
<evidence type="ECO:0000256" key="4">
    <source>
        <dbReference type="ARBA" id="ARBA00022692"/>
    </source>
</evidence>
<feature type="domain" description="YetF C-terminal" evidence="8">
    <location>
        <begin position="82"/>
        <end position="214"/>
    </location>
</feature>
<dbReference type="Pfam" id="PF20730">
    <property type="entry name" value="YetF_N"/>
    <property type="match status" value="1"/>
</dbReference>
<comment type="similarity">
    <text evidence="2">Belongs to the UPF0702 family.</text>
</comment>
<evidence type="ECO:0000256" key="3">
    <source>
        <dbReference type="ARBA" id="ARBA00022475"/>
    </source>
</evidence>
<dbReference type="STRING" id="86416.Clopa_2727"/>
<dbReference type="InterPro" id="IPR048454">
    <property type="entry name" value="YetF_N"/>
</dbReference>
<dbReference type="AlphaFoldDB" id="R4K381"/>
<dbReference type="EMBL" id="CP003261">
    <property type="protein sequence ID" value="AGK97572.1"/>
    <property type="molecule type" value="Genomic_DNA"/>
</dbReference>
<proteinExistence type="inferred from homology"/>
<feature type="domain" description="YetF-like N-terminal transmembrane" evidence="9">
    <location>
        <begin position="5"/>
        <end position="78"/>
    </location>
</feature>
<keyword evidence="11" id="KW-1185">Reference proteome</keyword>
<organism evidence="10 11">
    <name type="scientific">Clostridium pasteurianum BC1</name>
    <dbReference type="NCBI Taxonomy" id="86416"/>
    <lineage>
        <taxon>Bacteria</taxon>
        <taxon>Bacillati</taxon>
        <taxon>Bacillota</taxon>
        <taxon>Clostridia</taxon>
        <taxon>Eubacteriales</taxon>
        <taxon>Clostridiaceae</taxon>
        <taxon>Clostridium</taxon>
    </lineage>
</organism>
<evidence type="ECO:0000256" key="1">
    <source>
        <dbReference type="ARBA" id="ARBA00004651"/>
    </source>
</evidence>
<protein>
    <submittedName>
        <fullName evidence="10">Putative membrane protein</fullName>
    </submittedName>
</protein>
<gene>
    <name evidence="10" type="ORF">Clopa_2727</name>
</gene>
<dbReference type="PATRIC" id="fig|86416.3.peg.2715"/>
<dbReference type="InterPro" id="IPR023090">
    <property type="entry name" value="UPF0702_alpha/beta_dom_sf"/>
</dbReference>
<feature type="transmembrane region" description="Helical" evidence="7">
    <location>
        <begin position="59"/>
        <end position="81"/>
    </location>
</feature>
<dbReference type="RefSeq" id="WP_015615869.1">
    <property type="nucleotide sequence ID" value="NC_021182.1"/>
</dbReference>
<dbReference type="PANTHER" id="PTHR34582">
    <property type="entry name" value="UPF0702 TRANSMEMBRANE PROTEIN YCAP"/>
    <property type="match status" value="1"/>
</dbReference>
<evidence type="ECO:0000256" key="7">
    <source>
        <dbReference type="SAM" id="Phobius"/>
    </source>
</evidence>
<evidence type="ECO:0000259" key="8">
    <source>
        <dbReference type="Pfam" id="PF04239"/>
    </source>
</evidence>
<dbReference type="Proteomes" id="UP000013523">
    <property type="component" value="Chromosome"/>
</dbReference>
<evidence type="ECO:0000313" key="10">
    <source>
        <dbReference type="EMBL" id="AGK97572.1"/>
    </source>
</evidence>
<keyword evidence="3" id="KW-1003">Cell membrane</keyword>
<evidence type="ECO:0000313" key="11">
    <source>
        <dbReference type="Proteomes" id="UP000013523"/>
    </source>
</evidence>
<dbReference type="PANTHER" id="PTHR34582:SF7">
    <property type="entry name" value="UPF0702 TRANSMEMBRANE PROTEIN YDFS"/>
    <property type="match status" value="1"/>
</dbReference>
<reference evidence="10 11" key="1">
    <citation type="submission" date="2012-01" db="EMBL/GenBank/DDBJ databases">
        <title>Complete sequence of chromosome of Clostridium pasteurianum BC1.</title>
        <authorList>
            <consortium name="US DOE Joint Genome Institute"/>
            <person name="Lucas S."/>
            <person name="Han J."/>
            <person name="Lapidus A."/>
            <person name="Cheng J.-F."/>
            <person name="Goodwin L."/>
            <person name="Pitluck S."/>
            <person name="Peters L."/>
            <person name="Mikhailova N."/>
            <person name="Teshima H."/>
            <person name="Detter J.C."/>
            <person name="Han C."/>
            <person name="Tapia R."/>
            <person name="Land M."/>
            <person name="Hauser L."/>
            <person name="Kyrpides N."/>
            <person name="Ivanova N."/>
            <person name="Pagani I."/>
            <person name="Dunn J."/>
            <person name="Taghavi S."/>
            <person name="Francis A."/>
            <person name="van der Lelie D."/>
            <person name="Woyke T."/>
        </authorList>
    </citation>
    <scope>NUCLEOTIDE SEQUENCE [LARGE SCALE GENOMIC DNA]</scope>
    <source>
        <strain evidence="10 11">BC1</strain>
    </source>
</reference>
<keyword evidence="5 7" id="KW-1133">Transmembrane helix</keyword>
<evidence type="ECO:0000256" key="5">
    <source>
        <dbReference type="ARBA" id="ARBA00022989"/>
    </source>
</evidence>
<keyword evidence="6 7" id="KW-0472">Membrane</keyword>
<keyword evidence="4 7" id="KW-0812">Transmembrane</keyword>
<sequence length="227" mass="25985">MFEPLNIVLRVFSALIFLFAATKFLNKRSLSNLTYFDYIAATILGTIAGNLAFNVKIHILNFILSIILVTLIISLVSYFSLKYKSFRKFFAGESTILIKNGKILKENLTSLNYSYDYLNQQLRQEKVFDICQVEFAILETSGKLSVQLKPQNCPLTSQSLYLSTKHENLAIELVLEGKVIEKNLKQNSLTQQWLYKELKKKGIENIKEVAFAALSTNGNFYVNLYHD</sequence>
<accession>R4K381</accession>
<dbReference type="HOGENOM" id="CLU_077149_0_2_9"/>
<name>R4K381_CLOPA</name>
<evidence type="ECO:0000256" key="6">
    <source>
        <dbReference type="ARBA" id="ARBA00023136"/>
    </source>
</evidence>
<dbReference type="Pfam" id="PF04239">
    <property type="entry name" value="DUF421"/>
    <property type="match status" value="1"/>
</dbReference>
<feature type="transmembrane region" description="Helical" evidence="7">
    <location>
        <begin position="6"/>
        <end position="26"/>
    </location>
</feature>